<feature type="domain" description="GRAM" evidence="3">
    <location>
        <begin position="83"/>
        <end position="161"/>
    </location>
</feature>
<dbReference type="AlphaFoldDB" id="A0A803N9P3"/>
<dbReference type="EnsemblPlants" id="AUR62042677-RA">
    <property type="protein sequence ID" value="AUR62042677-RA:cds"/>
    <property type="gene ID" value="AUR62042677"/>
</dbReference>
<dbReference type="Pfam" id="PF02893">
    <property type="entry name" value="GRAM"/>
    <property type="match status" value="1"/>
</dbReference>
<dbReference type="PANTHER" id="PTHR31969">
    <property type="entry name" value="GEM-LIKE PROTEIN 2"/>
    <property type="match status" value="1"/>
</dbReference>
<evidence type="ECO:0000313" key="5">
    <source>
        <dbReference type="Proteomes" id="UP000596660"/>
    </source>
</evidence>
<reference evidence="4" key="1">
    <citation type="journal article" date="2017" name="Nature">
        <title>The genome of Chenopodium quinoa.</title>
        <authorList>
            <person name="Jarvis D.E."/>
            <person name="Ho Y.S."/>
            <person name="Lightfoot D.J."/>
            <person name="Schmoeckel S.M."/>
            <person name="Li B."/>
            <person name="Borm T.J.A."/>
            <person name="Ohyanagi H."/>
            <person name="Mineta K."/>
            <person name="Michell C.T."/>
            <person name="Saber N."/>
            <person name="Kharbatia N.M."/>
            <person name="Rupper R.R."/>
            <person name="Sharp A.R."/>
            <person name="Dally N."/>
            <person name="Boughton B.A."/>
            <person name="Woo Y.H."/>
            <person name="Gao G."/>
            <person name="Schijlen E.G.W.M."/>
            <person name="Guo X."/>
            <person name="Momin A.A."/>
            <person name="Negrao S."/>
            <person name="Al-Babili S."/>
            <person name="Gehring C."/>
            <person name="Roessner U."/>
            <person name="Jung C."/>
            <person name="Murphy K."/>
            <person name="Arold S.T."/>
            <person name="Gojobori T."/>
            <person name="van der Linden C.G."/>
            <person name="van Loo E.N."/>
            <person name="Jellen E.N."/>
            <person name="Maughan P.J."/>
            <person name="Tester M."/>
        </authorList>
    </citation>
    <scope>NUCLEOTIDE SEQUENCE [LARGE SCALE GENOMIC DNA]</scope>
    <source>
        <strain evidence="4">cv. PI 614886</strain>
    </source>
</reference>
<organism evidence="4 5">
    <name type="scientific">Chenopodium quinoa</name>
    <name type="common">Quinoa</name>
    <dbReference type="NCBI Taxonomy" id="63459"/>
    <lineage>
        <taxon>Eukaryota</taxon>
        <taxon>Viridiplantae</taxon>
        <taxon>Streptophyta</taxon>
        <taxon>Embryophyta</taxon>
        <taxon>Tracheophyta</taxon>
        <taxon>Spermatophyta</taxon>
        <taxon>Magnoliopsida</taxon>
        <taxon>eudicotyledons</taxon>
        <taxon>Gunneridae</taxon>
        <taxon>Pentapetalae</taxon>
        <taxon>Caryophyllales</taxon>
        <taxon>Chenopodiaceae</taxon>
        <taxon>Chenopodioideae</taxon>
        <taxon>Atripliceae</taxon>
        <taxon>Chenopodium</taxon>
    </lineage>
</organism>
<evidence type="ECO:0000259" key="3">
    <source>
        <dbReference type="SMART" id="SM00568"/>
    </source>
</evidence>
<accession>A0A803N9P3</accession>
<name>A0A803N9P3_CHEQI</name>
<evidence type="ECO:0000313" key="4">
    <source>
        <dbReference type="EnsemblPlants" id="AUR62042677-RA:cds"/>
    </source>
</evidence>
<dbReference type="Proteomes" id="UP000596660">
    <property type="component" value="Unplaced"/>
</dbReference>
<dbReference type="Gene3D" id="2.30.29.30">
    <property type="entry name" value="Pleckstrin-homology domain (PH domain)/Phosphotyrosine-binding domain (PTB)"/>
    <property type="match status" value="1"/>
</dbReference>
<evidence type="ECO:0000256" key="2">
    <source>
        <dbReference type="SAM" id="MobiDB-lite"/>
    </source>
</evidence>
<feature type="region of interest" description="Disordered" evidence="2">
    <location>
        <begin position="1"/>
        <end position="32"/>
    </location>
</feature>
<comment type="similarity">
    <text evidence="1">Belongs to the GEM family.</text>
</comment>
<proteinExistence type="inferred from homology"/>
<dbReference type="Gramene" id="AUR62042677-RA">
    <property type="protein sequence ID" value="AUR62042677-RA:cds"/>
    <property type="gene ID" value="AUR62042677"/>
</dbReference>
<sequence length="204" mass="22489">MNNTTTMTVPGNPYFHASPAPPPSSSSDTFNNLGRKLETATKKAETFAGNLYHHLRTGPGLVDVAMTRIEQAGRVIADGGFHNVFQREFGGVNGEKLKKTYACYLSTTTGPVMGTLYISNKRIGFRSDSQVLSGPVGGPGQWVYYKVMVMLDQVLAVNPSSNPNKPAEKYIEILTKDGHEFWFMGFISYDQALKNLYKALQHCN</sequence>
<reference evidence="4" key="2">
    <citation type="submission" date="2021-03" db="UniProtKB">
        <authorList>
            <consortium name="EnsemblPlants"/>
        </authorList>
    </citation>
    <scope>IDENTIFICATION</scope>
</reference>
<dbReference type="SMART" id="SM00568">
    <property type="entry name" value="GRAM"/>
    <property type="match status" value="1"/>
</dbReference>
<dbReference type="InterPro" id="IPR011993">
    <property type="entry name" value="PH-like_dom_sf"/>
</dbReference>
<protein>
    <recommendedName>
        <fullName evidence="3">GRAM domain-containing protein</fullName>
    </recommendedName>
</protein>
<dbReference type="InterPro" id="IPR037848">
    <property type="entry name" value="GEM-like"/>
</dbReference>
<dbReference type="InterPro" id="IPR004182">
    <property type="entry name" value="GRAM"/>
</dbReference>
<evidence type="ECO:0000256" key="1">
    <source>
        <dbReference type="ARBA" id="ARBA00009414"/>
    </source>
</evidence>
<keyword evidence="5" id="KW-1185">Reference proteome</keyword>
<gene>
    <name evidence="4" type="primary">LOC110697763</name>
</gene>